<dbReference type="Proteomes" id="UP000324255">
    <property type="component" value="Unassembled WGS sequence"/>
</dbReference>
<keyword evidence="8" id="KW-1185">Reference proteome</keyword>
<dbReference type="InterPro" id="IPR001179">
    <property type="entry name" value="PPIase_FKBP_dom"/>
</dbReference>
<comment type="caution">
    <text evidence="7">The sequence shown here is derived from an EMBL/GenBank/DDBJ whole genome shotgun (WGS) entry which is preliminary data.</text>
</comment>
<dbReference type="Pfam" id="PF00254">
    <property type="entry name" value="FKBP_C"/>
    <property type="match status" value="1"/>
</dbReference>
<evidence type="ECO:0000259" key="6">
    <source>
        <dbReference type="PROSITE" id="PS50059"/>
    </source>
</evidence>
<proteinExistence type="predicted"/>
<dbReference type="InterPro" id="IPR036944">
    <property type="entry name" value="PPIase_FKBP_N_sf"/>
</dbReference>
<evidence type="ECO:0000313" key="7">
    <source>
        <dbReference type="EMBL" id="KAA6125037.1"/>
    </source>
</evidence>
<evidence type="ECO:0000256" key="2">
    <source>
        <dbReference type="ARBA" id="ARBA00013194"/>
    </source>
</evidence>
<name>A0AB34CKY7_9GAMM</name>
<evidence type="ECO:0000256" key="5">
    <source>
        <dbReference type="SAM" id="Coils"/>
    </source>
</evidence>
<organism evidence="7 8">
    <name type="scientific">Candidatus Pantoea gossypiicola</name>
    <dbReference type="NCBI Taxonomy" id="2608008"/>
    <lineage>
        <taxon>Bacteria</taxon>
        <taxon>Pseudomonadati</taxon>
        <taxon>Pseudomonadota</taxon>
        <taxon>Gammaproteobacteria</taxon>
        <taxon>Enterobacterales</taxon>
        <taxon>Erwiniaceae</taxon>
        <taxon>Pantoea</taxon>
    </lineage>
</organism>
<protein>
    <recommendedName>
        <fullName evidence="2 4">peptidylprolyl isomerase</fullName>
        <ecNumber evidence="2 4">5.2.1.8</ecNumber>
    </recommendedName>
</protein>
<dbReference type="InterPro" id="IPR000774">
    <property type="entry name" value="PPIase_FKBP_N"/>
</dbReference>
<dbReference type="GO" id="GO:0003755">
    <property type="term" value="F:peptidyl-prolyl cis-trans isomerase activity"/>
    <property type="evidence" value="ECO:0007669"/>
    <property type="project" value="UniProtKB-KW"/>
</dbReference>
<dbReference type="Gene3D" id="1.10.287.460">
    <property type="entry name" value="Peptidyl-prolyl cis-trans isomerase, FKBP-type, N-terminal domain"/>
    <property type="match status" value="1"/>
</dbReference>
<dbReference type="EMBL" id="VWVM01000007">
    <property type="protein sequence ID" value="KAA6125037.1"/>
    <property type="molecule type" value="Genomic_DNA"/>
</dbReference>
<dbReference type="GO" id="GO:0006457">
    <property type="term" value="P:protein folding"/>
    <property type="evidence" value="ECO:0007669"/>
    <property type="project" value="InterPro"/>
</dbReference>
<accession>A0AB34CKY7</accession>
<dbReference type="Pfam" id="PF01346">
    <property type="entry name" value="FKBP_N"/>
    <property type="match status" value="1"/>
</dbReference>
<dbReference type="PROSITE" id="PS50059">
    <property type="entry name" value="FKBP_PPIASE"/>
    <property type="match status" value="1"/>
</dbReference>
<keyword evidence="4" id="KW-0413">Isomerase</keyword>
<evidence type="ECO:0000256" key="1">
    <source>
        <dbReference type="ARBA" id="ARBA00000971"/>
    </source>
</evidence>
<evidence type="ECO:0000313" key="8">
    <source>
        <dbReference type="Proteomes" id="UP000324255"/>
    </source>
</evidence>
<dbReference type="Gene3D" id="3.10.50.40">
    <property type="match status" value="1"/>
</dbReference>
<gene>
    <name evidence="7" type="ORF">F3I20_11390</name>
</gene>
<evidence type="ECO:0000256" key="4">
    <source>
        <dbReference type="PROSITE-ProRule" id="PRU00277"/>
    </source>
</evidence>
<keyword evidence="5" id="KW-0175">Coiled coil</keyword>
<reference evidence="7 8" key="1">
    <citation type="submission" date="2019-09" db="EMBL/GenBank/DDBJ databases">
        <title>Genomic diversity of phyloplane-associated Pantoea species in Pakistan cotton crop.</title>
        <authorList>
            <person name="Tufail M.R."/>
            <person name="Cook D.R."/>
        </authorList>
    </citation>
    <scope>NUCLEOTIDE SEQUENCE [LARGE SCALE GENOMIC DNA]</scope>
    <source>
        <strain evidence="7 8">B_8</strain>
    </source>
</reference>
<feature type="coiled-coil region" evidence="5">
    <location>
        <begin position="159"/>
        <end position="277"/>
    </location>
</feature>
<dbReference type="RefSeq" id="WP_150037565.1">
    <property type="nucleotide sequence ID" value="NZ_VWVM01000007.1"/>
</dbReference>
<comment type="catalytic activity">
    <reaction evidence="1 4">
        <text>[protein]-peptidylproline (omega=180) = [protein]-peptidylproline (omega=0)</text>
        <dbReference type="Rhea" id="RHEA:16237"/>
        <dbReference type="Rhea" id="RHEA-COMP:10747"/>
        <dbReference type="Rhea" id="RHEA-COMP:10748"/>
        <dbReference type="ChEBI" id="CHEBI:83833"/>
        <dbReference type="ChEBI" id="CHEBI:83834"/>
        <dbReference type="EC" id="5.2.1.8"/>
    </reaction>
</comment>
<evidence type="ECO:0000256" key="3">
    <source>
        <dbReference type="ARBA" id="ARBA00023110"/>
    </source>
</evidence>
<sequence>MKSDGLKLISLTLLIMSGISTNKYAEANEQEAMASLDAIIRTNKPDAWLNPVGDEGLPPAMIVPQQKVSHAANAFQQHDHRVKAAIKKPGGHLFHREPADANPSVEKKSKMATVSPVLCPHLLPVPLSLAGTAQNKDQVTSAENKIIGDQSATVIQKKAEKLQQALLKSQDDIVALTAKLTTVDQEADMRIKEINTLQQKVNESERLLADWRVKKSEADKELAVKDEKLAAIDREADVRIKEINALQQKLMESQKLLTDLRVKKSEADKEIAAKNEKIATLLSSRNTPAAFTPKSADEIRDYAVGAYWGQEMEGMISKKAADGYHLAWPVVLRGASDMMNNQLTVKKEKLAAVLYQLYAMSEKKTDNSSTDQDEGNRFLKRFSKEPGVKRSAMGYYYKVLEKGAGKISEGDTVAVVIRESLWNGTVINDMNEKGKVLVLPLNKYPALFKSIIRSMNNHGIEQVAVPPELAYGQKGRPPLIPANAVMLYQIKVVNVT</sequence>
<feature type="domain" description="PPIase FKBP-type" evidence="6">
    <location>
        <begin position="410"/>
        <end position="496"/>
    </location>
</feature>
<dbReference type="SUPFAM" id="SSF54534">
    <property type="entry name" value="FKBP-like"/>
    <property type="match status" value="1"/>
</dbReference>
<dbReference type="InterPro" id="IPR046357">
    <property type="entry name" value="PPIase_dom_sf"/>
</dbReference>
<dbReference type="AlphaFoldDB" id="A0AB34CKY7"/>
<keyword evidence="3 4" id="KW-0697">Rotamase</keyword>
<dbReference type="EC" id="5.2.1.8" evidence="2 4"/>